<reference evidence="1" key="1">
    <citation type="submission" date="2020-05" db="EMBL/GenBank/DDBJ databases">
        <title>Large-scale comparative analyses of tick genomes elucidate their genetic diversity and vector capacities.</title>
        <authorList>
            <person name="Jia N."/>
            <person name="Wang J."/>
            <person name="Shi W."/>
            <person name="Du L."/>
            <person name="Sun Y."/>
            <person name="Zhan W."/>
            <person name="Jiang J."/>
            <person name="Wang Q."/>
            <person name="Zhang B."/>
            <person name="Ji P."/>
            <person name="Sakyi L.B."/>
            <person name="Cui X."/>
            <person name="Yuan T."/>
            <person name="Jiang B."/>
            <person name="Yang W."/>
            <person name="Lam T.T.-Y."/>
            <person name="Chang Q."/>
            <person name="Ding S."/>
            <person name="Wang X."/>
            <person name="Zhu J."/>
            <person name="Ruan X."/>
            <person name="Zhao L."/>
            <person name="Wei J."/>
            <person name="Que T."/>
            <person name="Du C."/>
            <person name="Cheng J."/>
            <person name="Dai P."/>
            <person name="Han X."/>
            <person name="Huang E."/>
            <person name="Gao Y."/>
            <person name="Liu J."/>
            <person name="Shao H."/>
            <person name="Ye R."/>
            <person name="Li L."/>
            <person name="Wei W."/>
            <person name="Wang X."/>
            <person name="Wang C."/>
            <person name="Yang T."/>
            <person name="Huo Q."/>
            <person name="Li W."/>
            <person name="Guo W."/>
            <person name="Chen H."/>
            <person name="Zhou L."/>
            <person name="Ni X."/>
            <person name="Tian J."/>
            <person name="Zhou Y."/>
            <person name="Sheng Y."/>
            <person name="Liu T."/>
            <person name="Pan Y."/>
            <person name="Xia L."/>
            <person name="Li J."/>
            <person name="Zhao F."/>
            <person name="Cao W."/>
        </authorList>
    </citation>
    <scope>NUCLEOTIDE SEQUENCE</scope>
    <source>
        <strain evidence="1">Dsil-2018</strain>
    </source>
</reference>
<gene>
    <name evidence="1" type="ORF">HPB49_021298</name>
</gene>
<accession>A0ACB8DGK2</accession>
<evidence type="ECO:0000313" key="2">
    <source>
        <dbReference type="Proteomes" id="UP000821865"/>
    </source>
</evidence>
<dbReference type="Proteomes" id="UP000821865">
    <property type="component" value="Chromosome 2"/>
</dbReference>
<dbReference type="EMBL" id="CM023471">
    <property type="protein sequence ID" value="KAH7967006.1"/>
    <property type="molecule type" value="Genomic_DNA"/>
</dbReference>
<keyword evidence="2" id="KW-1185">Reference proteome</keyword>
<sequence length="136" mass="14739">MHEVAACRTAPYATCKGVIRDITRCYRPEVLQRKIVNSRNPLVLAAKRIKDTGTVIIAFDGYRVPNYVRYKALVSFNSSTLNSLLPRDGVTDPDRDPEGAAVHPGAVPEDGPGQDLFPGSASNPEAYPYPGPGLDL</sequence>
<proteinExistence type="predicted"/>
<evidence type="ECO:0000313" key="1">
    <source>
        <dbReference type="EMBL" id="KAH7967006.1"/>
    </source>
</evidence>
<comment type="caution">
    <text evidence="1">The sequence shown here is derived from an EMBL/GenBank/DDBJ whole genome shotgun (WGS) entry which is preliminary data.</text>
</comment>
<organism evidence="1 2">
    <name type="scientific">Dermacentor silvarum</name>
    <name type="common">Tick</name>
    <dbReference type="NCBI Taxonomy" id="543639"/>
    <lineage>
        <taxon>Eukaryota</taxon>
        <taxon>Metazoa</taxon>
        <taxon>Ecdysozoa</taxon>
        <taxon>Arthropoda</taxon>
        <taxon>Chelicerata</taxon>
        <taxon>Arachnida</taxon>
        <taxon>Acari</taxon>
        <taxon>Parasitiformes</taxon>
        <taxon>Ixodida</taxon>
        <taxon>Ixodoidea</taxon>
        <taxon>Ixodidae</taxon>
        <taxon>Rhipicephalinae</taxon>
        <taxon>Dermacentor</taxon>
    </lineage>
</organism>
<name>A0ACB8DGK2_DERSI</name>
<protein>
    <submittedName>
        <fullName evidence="1">Uncharacterized protein</fullName>
    </submittedName>
</protein>